<protein>
    <submittedName>
        <fullName evidence="1">Uncharacterized protein</fullName>
    </submittedName>
</protein>
<accession>A0A3M6B6Y6</accession>
<organism evidence="1 2">
    <name type="scientific">Pseudomonas syringae pv. maculicola</name>
    <dbReference type="NCBI Taxonomy" id="59511"/>
    <lineage>
        <taxon>Bacteria</taxon>
        <taxon>Pseudomonadati</taxon>
        <taxon>Pseudomonadota</taxon>
        <taxon>Gammaproteobacteria</taxon>
        <taxon>Pseudomonadales</taxon>
        <taxon>Pseudomonadaceae</taxon>
        <taxon>Pseudomonas</taxon>
    </lineage>
</organism>
<name>A0A3M6B6Y6_PSEYM</name>
<dbReference type="AlphaFoldDB" id="A0A3M6B6Y6"/>
<dbReference type="Proteomes" id="UP000271631">
    <property type="component" value="Unassembled WGS sequence"/>
</dbReference>
<evidence type="ECO:0000313" key="2">
    <source>
        <dbReference type="Proteomes" id="UP000271631"/>
    </source>
</evidence>
<evidence type="ECO:0000313" key="1">
    <source>
        <dbReference type="EMBL" id="RMV27162.1"/>
    </source>
</evidence>
<gene>
    <name evidence="1" type="ORF">ALP13_03586</name>
</gene>
<sequence length="72" mass="8355">MPESWVWEWAEQKVRHWVRLSAFMSAGLRFRAVATSNRVLRQWVLDAVSSRQKQESPHEAGFLFGLKALGKV</sequence>
<proteinExistence type="predicted"/>
<dbReference type="EMBL" id="RBUQ01000377">
    <property type="protein sequence ID" value="RMV27162.1"/>
    <property type="molecule type" value="Genomic_DNA"/>
</dbReference>
<reference evidence="1 2" key="1">
    <citation type="submission" date="2018-08" db="EMBL/GenBank/DDBJ databases">
        <title>Recombination of ecologically and evolutionarily significant loci maintains genetic cohesion in the Pseudomonas syringae species complex.</title>
        <authorList>
            <person name="Dillon M."/>
            <person name="Thakur S."/>
            <person name="Almeida R.N.D."/>
            <person name="Weir B.S."/>
            <person name="Guttman D.S."/>
        </authorList>
    </citation>
    <scope>NUCLEOTIDE SEQUENCE [LARGE SCALE GENOMIC DNA]</scope>
    <source>
        <strain evidence="1 2">ICMP 11281</strain>
    </source>
</reference>
<comment type="caution">
    <text evidence="1">The sequence shown here is derived from an EMBL/GenBank/DDBJ whole genome shotgun (WGS) entry which is preliminary data.</text>
</comment>